<dbReference type="Pfam" id="PF05225">
    <property type="entry name" value="HTH_psq"/>
    <property type="match status" value="1"/>
</dbReference>
<keyword evidence="4" id="KW-0175">Coiled coil</keyword>
<evidence type="ECO:0000256" key="4">
    <source>
        <dbReference type="SAM" id="Coils"/>
    </source>
</evidence>
<evidence type="ECO:0000259" key="6">
    <source>
        <dbReference type="PROSITE" id="PS51253"/>
    </source>
</evidence>
<reference evidence="7" key="4">
    <citation type="submission" date="2025-09" db="UniProtKB">
        <authorList>
            <consortium name="Ensembl"/>
        </authorList>
    </citation>
    <scope>IDENTIFICATION</scope>
</reference>
<keyword evidence="2" id="KW-0238">DNA-binding</keyword>
<dbReference type="InterPro" id="IPR006600">
    <property type="entry name" value="HTH_CenpB_DNA-bd_dom"/>
</dbReference>
<dbReference type="InterPro" id="IPR007889">
    <property type="entry name" value="HTH_Psq"/>
</dbReference>
<dbReference type="GO" id="GO:0005634">
    <property type="term" value="C:nucleus"/>
    <property type="evidence" value="ECO:0007669"/>
    <property type="project" value="UniProtKB-SubCell"/>
</dbReference>
<keyword evidence="3" id="KW-0539">Nucleus</keyword>
<protein>
    <recommendedName>
        <fullName evidence="6">HTH CENPB-type domain-containing protein</fullName>
    </recommendedName>
</protein>
<evidence type="ECO:0000256" key="3">
    <source>
        <dbReference type="ARBA" id="ARBA00023242"/>
    </source>
</evidence>
<dbReference type="GeneTree" id="ENSGT00940000166278"/>
<feature type="compositionally biased region" description="Polar residues" evidence="5">
    <location>
        <begin position="141"/>
        <end position="150"/>
    </location>
</feature>
<evidence type="ECO:0000256" key="2">
    <source>
        <dbReference type="ARBA" id="ARBA00023125"/>
    </source>
</evidence>
<dbReference type="InterPro" id="IPR050863">
    <property type="entry name" value="CenT-Element_Derived"/>
</dbReference>
<dbReference type="PANTHER" id="PTHR19303:SF74">
    <property type="entry name" value="POGO TRANSPOSABLE ELEMENT WITH KRAB DOMAIN"/>
    <property type="match status" value="1"/>
</dbReference>
<feature type="coiled-coil region" evidence="4">
    <location>
        <begin position="23"/>
        <end position="50"/>
    </location>
</feature>
<accession>A0A3P8XDA2</accession>
<dbReference type="PROSITE" id="PS51253">
    <property type="entry name" value="HTH_CENPB"/>
    <property type="match status" value="1"/>
</dbReference>
<dbReference type="InParanoid" id="A0A3P8XDA2"/>
<dbReference type="OrthoDB" id="4327074at2759"/>
<feature type="compositionally biased region" description="Low complexity" evidence="5">
    <location>
        <begin position="182"/>
        <end position="194"/>
    </location>
</feature>
<keyword evidence="8" id="KW-1185">Reference proteome</keyword>
<dbReference type="PANTHER" id="PTHR19303">
    <property type="entry name" value="TRANSPOSON"/>
    <property type="match status" value="1"/>
</dbReference>
<dbReference type="Proteomes" id="UP000265140">
    <property type="component" value="Chromosome 19"/>
</dbReference>
<comment type="subcellular location">
    <subcellularLocation>
        <location evidence="1">Nucleus</location>
    </subcellularLocation>
</comment>
<dbReference type="Pfam" id="PF03184">
    <property type="entry name" value="DDE_1"/>
    <property type="match status" value="1"/>
</dbReference>
<dbReference type="GO" id="GO:0003677">
    <property type="term" value="F:DNA binding"/>
    <property type="evidence" value="ECO:0007669"/>
    <property type="project" value="UniProtKB-KW"/>
</dbReference>
<dbReference type="KEGG" id="els:105018472"/>
<reference evidence="7" key="3">
    <citation type="submission" date="2025-08" db="UniProtKB">
        <authorList>
            <consortium name="Ensembl"/>
        </authorList>
    </citation>
    <scope>IDENTIFICATION</scope>
</reference>
<reference evidence="8" key="1">
    <citation type="journal article" date="2014" name="PLoS ONE">
        <title>The genome and linkage map of the northern pike (Esox lucius): conserved synteny revealed between the salmonid sister group and the Neoteleostei.</title>
        <authorList>
            <person name="Rondeau E.B."/>
            <person name="Minkley D.R."/>
            <person name="Leong J.S."/>
            <person name="Messmer A.M."/>
            <person name="Jantzen J.R."/>
            <person name="von Schalburg K.R."/>
            <person name="Lemon C."/>
            <person name="Bird N.H."/>
            <person name="Koop B.F."/>
        </authorList>
    </citation>
    <scope>NUCLEOTIDE SEQUENCE</scope>
</reference>
<gene>
    <name evidence="7" type="primary">LGSN</name>
</gene>
<name>A0A3P8XDA2_ESOLU</name>
<reference evidence="7" key="2">
    <citation type="submission" date="2020-02" db="EMBL/GenBank/DDBJ databases">
        <title>Esox lucius (northern pike) genome, fEsoLuc1, primary haplotype.</title>
        <authorList>
            <person name="Myers G."/>
            <person name="Karagic N."/>
            <person name="Meyer A."/>
            <person name="Pippel M."/>
            <person name="Reichard M."/>
            <person name="Winkler S."/>
            <person name="Tracey A."/>
            <person name="Sims Y."/>
            <person name="Howe K."/>
            <person name="Rhie A."/>
            <person name="Formenti G."/>
            <person name="Durbin R."/>
            <person name="Fedrigo O."/>
            <person name="Jarvis E.D."/>
        </authorList>
    </citation>
    <scope>NUCLEOTIDE SEQUENCE [LARGE SCALE GENOMIC DNA]</scope>
</reference>
<evidence type="ECO:0000256" key="5">
    <source>
        <dbReference type="SAM" id="MobiDB-lite"/>
    </source>
</evidence>
<evidence type="ECO:0000313" key="7">
    <source>
        <dbReference type="Ensembl" id="ENSELUP00000002584.1"/>
    </source>
</evidence>
<feature type="region of interest" description="Disordered" evidence="5">
    <location>
        <begin position="182"/>
        <end position="207"/>
    </location>
</feature>
<feature type="region of interest" description="Disordered" evidence="5">
    <location>
        <begin position="132"/>
        <end position="159"/>
    </location>
</feature>
<dbReference type="OMA" id="PANIMDG"/>
<proteinExistence type="predicted"/>
<sequence>MTKLQSLSVFVDELLTVAAVEILGAVEKVIAEYQEEISRSKEENDQLRRLLRITPDIKISSIDNPKCSLAISEEEATSVQHTFEQEWSSDHGAEDTKPIRIKEEVGTTHEVVLPQRLEADIIEFTFTPWLKSDSDQEDPLPSSTVSQTKPVENREPDSKPLVFNTLTHLDTPCHFSLDNALSHSSATSSSPVESDINPLLDPNPSVKKITTMNKKTKILSTSRVKVRDPDRGLFHPQTFERAAHDVLVGGQSIRSAAKAHGLCHVTLFRYCRRKKDSCNAGVPAYRAHNRVFSDEQEKTLMQYLLRASDIFYGLSPKEVRRLAYQLAQHYSCKFPDTWDTKEMAGKDWFNSFLKRHPDFSIRPQATSLQRARSFNVTNVSQFFDNLSAIQGRHNFEAKDMWNMDETSTTAVQVMEKSSAYQGRELVEAMTSAERGTLVTMALAVNAQGDSIPPHFILPGEKVLDHFLSDRPAGCVVTSSASGWMQENDFLTFLQHFVKYTQASTQCPRLLLLDNHASHLCLRGIDYCQANGVVLLSFPPHCSHKLQPLERSVYGPLRRCTNRAIDCWMNTHLGETLSIHLIPGLMANALASSATPANIMDGFRCTGIWPLNPAIFVTDRPDSVVEEPAAGAEAQPRVEVYTSPAGHFVSSRQAKV</sequence>
<organism evidence="7 8">
    <name type="scientific">Esox lucius</name>
    <name type="common">Northern pike</name>
    <dbReference type="NCBI Taxonomy" id="8010"/>
    <lineage>
        <taxon>Eukaryota</taxon>
        <taxon>Metazoa</taxon>
        <taxon>Chordata</taxon>
        <taxon>Craniata</taxon>
        <taxon>Vertebrata</taxon>
        <taxon>Euteleostomi</taxon>
        <taxon>Actinopterygii</taxon>
        <taxon>Neopterygii</taxon>
        <taxon>Teleostei</taxon>
        <taxon>Protacanthopterygii</taxon>
        <taxon>Esociformes</taxon>
        <taxon>Esocidae</taxon>
        <taxon>Esox</taxon>
    </lineage>
</organism>
<dbReference type="Bgee" id="ENSELUG00000003929">
    <property type="expression patterns" value="Expressed in camera-type eye and 6 other cell types or tissues"/>
</dbReference>
<dbReference type="InterPro" id="IPR004875">
    <property type="entry name" value="DDE_SF_endonuclease_dom"/>
</dbReference>
<dbReference type="Ensembl" id="ENSELUT00000015463.3">
    <property type="protein sequence ID" value="ENSELUP00000002584.1"/>
    <property type="gene ID" value="ENSELUG00000003929.3"/>
</dbReference>
<feature type="domain" description="HTH CENPB-type" evidence="6">
    <location>
        <begin position="284"/>
        <end position="362"/>
    </location>
</feature>
<evidence type="ECO:0000256" key="1">
    <source>
        <dbReference type="ARBA" id="ARBA00004123"/>
    </source>
</evidence>
<dbReference type="AlphaFoldDB" id="A0A3P8XDA2"/>
<evidence type="ECO:0000313" key="8">
    <source>
        <dbReference type="Proteomes" id="UP000265140"/>
    </source>
</evidence>